<feature type="non-terminal residue" evidence="2">
    <location>
        <position position="232"/>
    </location>
</feature>
<evidence type="ECO:0000256" key="1">
    <source>
        <dbReference type="SAM" id="MobiDB-lite"/>
    </source>
</evidence>
<dbReference type="EMBL" id="CAJVPZ010019938">
    <property type="protein sequence ID" value="CAG8697343.1"/>
    <property type="molecule type" value="Genomic_DNA"/>
</dbReference>
<sequence length="232" mass="25797">MENSLPKLSLEPRIGSAPFDVNEPDGSEEYKPASHNEIAIGIDVMNLILAEHKTNFIPNNPYPVAPGLISHDYPFYPQPTKDSQVQDIKLMLGMKRMAQILRSPDEKQVAVSLPQRAKKAVKLRLQQRSNSAPSVQENSSEGSNIHQQLITAQKAIFENELFDQANIDTIEEAPSADDVWTSETDNFDMTISPEPSASFTYKLTVKIDAFEITQGPELVIGGINNEGKHIRK</sequence>
<name>A0A9N9HN06_9GLOM</name>
<dbReference type="OrthoDB" id="10251234at2759"/>
<comment type="caution">
    <text evidence="2">The sequence shown here is derived from an EMBL/GenBank/DDBJ whole genome shotgun (WGS) entry which is preliminary data.</text>
</comment>
<organism evidence="2 3">
    <name type="scientific">Racocetra fulgida</name>
    <dbReference type="NCBI Taxonomy" id="60492"/>
    <lineage>
        <taxon>Eukaryota</taxon>
        <taxon>Fungi</taxon>
        <taxon>Fungi incertae sedis</taxon>
        <taxon>Mucoromycota</taxon>
        <taxon>Glomeromycotina</taxon>
        <taxon>Glomeromycetes</taxon>
        <taxon>Diversisporales</taxon>
        <taxon>Gigasporaceae</taxon>
        <taxon>Racocetra</taxon>
    </lineage>
</organism>
<feature type="region of interest" description="Disordered" evidence="1">
    <location>
        <begin position="1"/>
        <end position="30"/>
    </location>
</feature>
<accession>A0A9N9HN06</accession>
<protein>
    <submittedName>
        <fullName evidence="2">18023_t:CDS:1</fullName>
    </submittedName>
</protein>
<keyword evidence="3" id="KW-1185">Reference proteome</keyword>
<dbReference type="AlphaFoldDB" id="A0A9N9HN06"/>
<evidence type="ECO:0000313" key="2">
    <source>
        <dbReference type="EMBL" id="CAG8697343.1"/>
    </source>
</evidence>
<reference evidence="2" key="1">
    <citation type="submission" date="2021-06" db="EMBL/GenBank/DDBJ databases">
        <authorList>
            <person name="Kallberg Y."/>
            <person name="Tangrot J."/>
            <person name="Rosling A."/>
        </authorList>
    </citation>
    <scope>NUCLEOTIDE SEQUENCE</scope>
    <source>
        <strain evidence="2">IN212</strain>
    </source>
</reference>
<gene>
    <name evidence="2" type="ORF">RFULGI_LOCUS10261</name>
</gene>
<proteinExistence type="predicted"/>
<evidence type="ECO:0000313" key="3">
    <source>
        <dbReference type="Proteomes" id="UP000789396"/>
    </source>
</evidence>
<dbReference type="Proteomes" id="UP000789396">
    <property type="component" value="Unassembled WGS sequence"/>
</dbReference>